<dbReference type="GO" id="GO:0016628">
    <property type="term" value="F:oxidoreductase activity, acting on the CH-CH group of donors, NAD or NADP as acceptor"/>
    <property type="evidence" value="ECO:0007669"/>
    <property type="project" value="InterPro"/>
</dbReference>
<dbReference type="SMART" id="SM00984">
    <property type="entry name" value="UDPG_MGDP_dh_C"/>
    <property type="match status" value="1"/>
</dbReference>
<dbReference type="Proteomes" id="UP000325372">
    <property type="component" value="Unassembled WGS sequence"/>
</dbReference>
<evidence type="ECO:0000259" key="5">
    <source>
        <dbReference type="SMART" id="SM00984"/>
    </source>
</evidence>
<dbReference type="InterPro" id="IPR014026">
    <property type="entry name" value="UDP-Glc/GDP-Man_DH_dimer"/>
</dbReference>
<dbReference type="PANTHER" id="PTHR43491:SF2">
    <property type="entry name" value="UDP-N-ACETYL-D-MANNOSAMINE DEHYDROGENASE"/>
    <property type="match status" value="1"/>
</dbReference>
<dbReference type="GO" id="GO:0000271">
    <property type="term" value="P:polysaccharide biosynthetic process"/>
    <property type="evidence" value="ECO:0007669"/>
    <property type="project" value="InterPro"/>
</dbReference>
<dbReference type="InterPro" id="IPR036291">
    <property type="entry name" value="NAD(P)-bd_dom_sf"/>
</dbReference>
<evidence type="ECO:0000313" key="7">
    <source>
        <dbReference type="Proteomes" id="UP000325372"/>
    </source>
</evidence>
<dbReference type="GO" id="GO:0051287">
    <property type="term" value="F:NAD binding"/>
    <property type="evidence" value="ECO:0007669"/>
    <property type="project" value="InterPro"/>
</dbReference>
<accession>A0A5N0TGR6</accession>
<dbReference type="SUPFAM" id="SSF48179">
    <property type="entry name" value="6-phosphogluconate dehydrogenase C-terminal domain-like"/>
    <property type="match status" value="1"/>
</dbReference>
<dbReference type="InterPro" id="IPR008927">
    <property type="entry name" value="6-PGluconate_DH-like_C_sf"/>
</dbReference>
<dbReference type="InterPro" id="IPR028359">
    <property type="entry name" value="UDP_ManNAc/GlcNAc_DH"/>
</dbReference>
<dbReference type="GO" id="GO:0016616">
    <property type="term" value="F:oxidoreductase activity, acting on the CH-OH group of donors, NAD or NADP as acceptor"/>
    <property type="evidence" value="ECO:0007669"/>
    <property type="project" value="InterPro"/>
</dbReference>
<dbReference type="EMBL" id="VYXP01000002">
    <property type="protein sequence ID" value="KAA9133066.1"/>
    <property type="molecule type" value="Genomic_DNA"/>
</dbReference>
<organism evidence="6 7">
    <name type="scientific">Marinihelvus fidelis</name>
    <dbReference type="NCBI Taxonomy" id="2613842"/>
    <lineage>
        <taxon>Bacteria</taxon>
        <taxon>Pseudomonadati</taxon>
        <taxon>Pseudomonadota</taxon>
        <taxon>Gammaproteobacteria</taxon>
        <taxon>Chromatiales</taxon>
        <taxon>Wenzhouxiangellaceae</taxon>
        <taxon>Marinihelvus</taxon>
    </lineage>
</organism>
<dbReference type="Pfam" id="PF03720">
    <property type="entry name" value="UDPG_MGDP_dh_C"/>
    <property type="match status" value="1"/>
</dbReference>
<dbReference type="PIRSF" id="PIRSF500136">
    <property type="entry name" value="UDP_ManNAc_DH"/>
    <property type="match status" value="1"/>
</dbReference>
<dbReference type="Pfam" id="PF00984">
    <property type="entry name" value="UDPG_MGDP_dh"/>
    <property type="match status" value="1"/>
</dbReference>
<evidence type="ECO:0000256" key="2">
    <source>
        <dbReference type="ARBA" id="ARBA00023002"/>
    </source>
</evidence>
<sequence length="422" mass="44875">MSHSLPRIAIIGLGYVGAPLMAAFARHFEVTGFDLDRGRVTELASGSDRTGELSAEELAVIGGARLGHEAAVLADCNVYIVTVPTPVTEDNEPDLSPLHAACEAIGPQLQPGDTVVFESTVYPGATEEVCVPALEQLSGLRGGSNEGFWYGYSPERINPGDRTRRLESIVKVVSGCCAASLDFIDGLYSAIVPAGTHRAPSVRVAEAAKVIENTQRDVNIALVNELAMLFDRLGLDTRDVLAAAGTKWNFLPFTPGLVGGHCIGVDPYYLTHKARAVGFDPQIILAGRGVNDGMATFVASKVVGLMAERGVAADGARVLVMGLTFKENCPDTRNSQVFRLIAELQAAGCDVDVLDPWVSAEQSRGIRLVTEPAQDSYDAVIGAVAHRQFEAVSAESLIGWGRGDCVYFDIKSVFGTRATARL</sequence>
<evidence type="ECO:0000256" key="4">
    <source>
        <dbReference type="PIRNR" id="PIRNR000124"/>
    </source>
</evidence>
<name>A0A5N0TGR6_9GAMM</name>
<feature type="domain" description="UDP-glucose/GDP-mannose dehydrogenase C-terminal" evidence="5">
    <location>
        <begin position="319"/>
        <end position="416"/>
    </location>
</feature>
<keyword evidence="7" id="KW-1185">Reference proteome</keyword>
<gene>
    <name evidence="6" type="ORF">F3N42_01510</name>
</gene>
<evidence type="ECO:0000256" key="1">
    <source>
        <dbReference type="ARBA" id="ARBA00006601"/>
    </source>
</evidence>
<dbReference type="InterPro" id="IPR014027">
    <property type="entry name" value="UDP-Glc/GDP-Man_DH_C"/>
</dbReference>
<reference evidence="6 7" key="1">
    <citation type="submission" date="2019-09" db="EMBL/GenBank/DDBJ databases">
        <title>Wenzhouxiangella sp. Genome sequencing and assembly.</title>
        <authorList>
            <person name="Zhang R."/>
        </authorList>
    </citation>
    <scope>NUCLEOTIDE SEQUENCE [LARGE SCALE GENOMIC DNA]</scope>
    <source>
        <strain evidence="6 7">W260</strain>
    </source>
</reference>
<dbReference type="AlphaFoldDB" id="A0A5N0TGR6"/>
<dbReference type="PIRSF" id="PIRSF000124">
    <property type="entry name" value="UDPglc_GDPman_dh"/>
    <property type="match status" value="1"/>
</dbReference>
<dbReference type="SUPFAM" id="SSF51735">
    <property type="entry name" value="NAD(P)-binding Rossmann-fold domains"/>
    <property type="match status" value="1"/>
</dbReference>
<dbReference type="PANTHER" id="PTHR43491">
    <property type="entry name" value="UDP-N-ACETYL-D-MANNOSAMINE DEHYDROGENASE"/>
    <property type="match status" value="1"/>
</dbReference>
<dbReference type="SUPFAM" id="SSF52413">
    <property type="entry name" value="UDP-glucose/GDP-mannose dehydrogenase C-terminal domain"/>
    <property type="match status" value="1"/>
</dbReference>
<evidence type="ECO:0000313" key="6">
    <source>
        <dbReference type="EMBL" id="KAA9133066.1"/>
    </source>
</evidence>
<comment type="caution">
    <text evidence="6">The sequence shown here is derived from an EMBL/GenBank/DDBJ whole genome shotgun (WGS) entry which is preliminary data.</text>
</comment>
<comment type="similarity">
    <text evidence="1 4">Belongs to the UDP-glucose/GDP-mannose dehydrogenase family.</text>
</comment>
<dbReference type="Gene3D" id="3.40.50.720">
    <property type="entry name" value="NAD(P)-binding Rossmann-like Domain"/>
    <property type="match status" value="2"/>
</dbReference>
<protein>
    <submittedName>
        <fullName evidence="6">Nucleotide sugar dehydrogenase</fullName>
    </submittedName>
</protein>
<dbReference type="InterPro" id="IPR036220">
    <property type="entry name" value="UDP-Glc/GDP-Man_DH_C_sf"/>
</dbReference>
<evidence type="ECO:0000256" key="3">
    <source>
        <dbReference type="ARBA" id="ARBA00023027"/>
    </source>
</evidence>
<keyword evidence="2" id="KW-0560">Oxidoreductase</keyword>
<dbReference type="RefSeq" id="WP_150862627.1">
    <property type="nucleotide sequence ID" value="NZ_VYXP01000002.1"/>
</dbReference>
<keyword evidence="3" id="KW-0520">NAD</keyword>
<proteinExistence type="inferred from homology"/>
<dbReference type="InterPro" id="IPR001732">
    <property type="entry name" value="UDP-Glc/GDP-Man_DH_N"/>
</dbReference>
<dbReference type="InterPro" id="IPR017476">
    <property type="entry name" value="UDP-Glc/GDP-Man"/>
</dbReference>
<dbReference type="Pfam" id="PF03721">
    <property type="entry name" value="UDPG_MGDP_dh_N"/>
    <property type="match status" value="1"/>
</dbReference>
<dbReference type="NCBIfam" id="TIGR03026">
    <property type="entry name" value="NDP-sugDHase"/>
    <property type="match status" value="1"/>
</dbReference>